<feature type="chain" id="PRO_5002642213" evidence="1">
    <location>
        <begin position="29"/>
        <end position="1416"/>
    </location>
</feature>
<accession>A1ZI24</accession>
<gene>
    <name evidence="3" type="ORF">M23134_05514</name>
</gene>
<dbReference type="EMBL" id="AAWS01000008">
    <property type="protein sequence ID" value="EAY30181.1"/>
    <property type="molecule type" value="Genomic_DNA"/>
</dbReference>
<evidence type="ECO:0000256" key="1">
    <source>
        <dbReference type="SAM" id="SignalP"/>
    </source>
</evidence>
<keyword evidence="4" id="KW-1185">Reference proteome</keyword>
<organism evidence="3 4">
    <name type="scientific">Microscilla marina ATCC 23134</name>
    <dbReference type="NCBI Taxonomy" id="313606"/>
    <lineage>
        <taxon>Bacteria</taxon>
        <taxon>Pseudomonadati</taxon>
        <taxon>Bacteroidota</taxon>
        <taxon>Cytophagia</taxon>
        <taxon>Cytophagales</taxon>
        <taxon>Microscillaceae</taxon>
        <taxon>Microscilla</taxon>
    </lineage>
</organism>
<dbReference type="PROSITE" id="PS50818">
    <property type="entry name" value="INTEIN_C_TER"/>
    <property type="match status" value="1"/>
</dbReference>
<sequence length="1416" mass="159074">MHSFKQQLHRVLLLFVLSSIWASTIAWANDRDSLQKAHIEASVKLINRAVTHNTLKARTVASNYLIDRLNYVSADTKTKIEQLQDLLKKQTGKALYVIITRSPDMVEEPNAATRFNQETKDFTEKVYAQSMLDENTVLLTINFVKSIKGKKVGIKTSYLQSTGLAVGGSLAQHKITANDFRADLQNKATNVNTKDDYARALIYRVHQSLGNFAKEVALDNPSSELIAKYEEVLGVASQTGAWASARVIEVSDNELVANLALAQETYDGVMTPSGKAISVSNMQKKSLQFWLSCNGSLKGFIGKNGKKYVALIRPANGTSCGSGAEFLGYYLKGLAAQHVKLSEQNPAKYPVWVKTGSKVRLNPALFKPENWFPTQNIILEKNKRLRARKYRKPYLNSVYINSADMSGFWSLLKDLQVVKTVCYEDIYWNNVLATPSNRSNIKGAINPHHFDVQNSRTTVKQTGCDFDKLLASAQNTQPRLAAGWGMLLYFKYVKTAGIHKAKLIKFANLLTTTIGKNENLNLVNFEQKFDNTGAHHLGGSAYHIIQEILKEGYTSETELRRKYATLPGKIRGAYSGKMYTVWATKTKKIPQGYNRYSKDYTGKSPKYQYSIQDLIVRHQYIANNHTILSPNIIKAEKAGKAFPLSSPEVKEQYKALFGTNSAIFAWAKYAAGSAGAVKDEFCFYLRGFADAVTSLIDSIEIKPHYWNPLCVKTKVGDCKACQYAYAPAFKNMFGMIEDQRLRTKLQEDFAFFAGVYNGMLGQLKGFTQMISLISGYFSDPKIRNQMAQAMNKLRKKGVWKLVKEEYSKATCNNFVTNYTQGKVLVDLLSIYVGAPKTINGFIEFTGKQLDNLTTKIAPTLTKLNLVTKKLSNKAIKLVKESGVFKIKKADKTLAQLNPEGKLEVTRALRTQPAGDLAALRARGEATQPIAARLPDGTEMNIVIYKQRTNAGEELVHCQPNGKRTCFVAGTLILTNKDHKKIEDIRVGDWVWSYNEKTGKQELKRVTKVFVRQTQKLINLYFGNEIIQTTLEHPFRHQGKWVKANALKAGDRLQLYQSSAQLALDSLARQDTSVTVYNFTVASNHNYFVGKQGVLVHNANGYDDLLARTNSQPLKDKINALGNDKAKFLDDFKDVDAVLAKFEAKPELVDSWAVIYKADPTDAARLGKKGELGEVRKYMDKTKESIDDVAMDISRAKGYQNWKTTWDRINSGVIFRFSEINGANFHLYFKEITLLREASKCNTNCTVVSLSVAKKMNGQKILGKDKFAEKFVGNGENGISILNEYVNLVPKHMQMPNPFPNPFPNRMMFEANRYRGGINNKVLIERLFERVPNGTALIFGSYKGMNKSGFTGHAFNVIKDENGIIKFFDVQFKKKLEYGEGTNSLLKKMKGHGLENYNIKPAEVSDWSFFDASKFKK</sequence>
<dbReference type="RefSeq" id="WP_002695815.1">
    <property type="nucleotide sequence ID" value="NZ_AAWS01000008.1"/>
</dbReference>
<evidence type="ECO:0000259" key="2">
    <source>
        <dbReference type="SMART" id="SM00306"/>
    </source>
</evidence>
<reference evidence="3 4" key="1">
    <citation type="submission" date="2007-01" db="EMBL/GenBank/DDBJ databases">
        <authorList>
            <person name="Haygood M."/>
            <person name="Podell S."/>
            <person name="Anderson C."/>
            <person name="Hopkinson B."/>
            <person name="Roe K."/>
            <person name="Barbeau K."/>
            <person name="Gaasterland T."/>
            <person name="Ferriera S."/>
            <person name="Johnson J."/>
            <person name="Kravitz S."/>
            <person name="Beeson K."/>
            <person name="Sutton G."/>
            <person name="Rogers Y.-H."/>
            <person name="Friedman R."/>
            <person name="Frazier M."/>
            <person name="Venter J.C."/>
        </authorList>
    </citation>
    <scope>NUCLEOTIDE SEQUENCE [LARGE SCALE GENOMIC DNA]</scope>
    <source>
        <strain evidence="3 4">ATCC 23134</strain>
    </source>
</reference>
<protein>
    <submittedName>
        <fullName evidence="3">Intein C-terminal splicing region domain protein</fullName>
    </submittedName>
</protein>
<feature type="domain" description="Hint" evidence="2">
    <location>
        <begin position="963"/>
        <end position="1056"/>
    </location>
</feature>
<dbReference type="SUPFAM" id="SSF51294">
    <property type="entry name" value="Hedgehog/intein (Hint) domain"/>
    <property type="match status" value="1"/>
</dbReference>
<evidence type="ECO:0000313" key="4">
    <source>
        <dbReference type="Proteomes" id="UP000004095"/>
    </source>
</evidence>
<dbReference type="SMART" id="SM00306">
    <property type="entry name" value="HintN"/>
    <property type="match status" value="1"/>
</dbReference>
<dbReference type="InterPro" id="IPR030934">
    <property type="entry name" value="Intein_C"/>
</dbReference>
<keyword evidence="1" id="KW-0732">Signal</keyword>
<evidence type="ECO:0000313" key="3">
    <source>
        <dbReference type="EMBL" id="EAY30181.1"/>
    </source>
</evidence>
<dbReference type="InterPro" id="IPR006141">
    <property type="entry name" value="Intein_N"/>
</dbReference>
<dbReference type="PROSITE" id="PS50817">
    <property type="entry name" value="INTEIN_N_TER"/>
    <property type="match status" value="1"/>
</dbReference>
<dbReference type="CDD" id="cd00081">
    <property type="entry name" value="Hint"/>
    <property type="match status" value="1"/>
</dbReference>
<feature type="signal peptide" evidence="1">
    <location>
        <begin position="1"/>
        <end position="28"/>
    </location>
</feature>
<proteinExistence type="predicted"/>
<dbReference type="NCBIfam" id="TIGR01443">
    <property type="entry name" value="intein_Cterm"/>
    <property type="match status" value="1"/>
</dbReference>
<dbReference type="InterPro" id="IPR003587">
    <property type="entry name" value="Hint_dom_N"/>
</dbReference>
<comment type="caution">
    <text evidence="3">The sequence shown here is derived from an EMBL/GenBank/DDBJ whole genome shotgun (WGS) entry which is preliminary data.</text>
</comment>
<dbReference type="Gene3D" id="2.170.16.10">
    <property type="entry name" value="Hedgehog/Intein (Hint) domain"/>
    <property type="match status" value="1"/>
</dbReference>
<dbReference type="Proteomes" id="UP000004095">
    <property type="component" value="Unassembled WGS sequence"/>
</dbReference>
<dbReference type="eggNOG" id="COG3209">
    <property type="taxonomic scope" value="Bacteria"/>
</dbReference>
<name>A1ZI24_MICM2</name>
<dbReference type="GO" id="GO:0016539">
    <property type="term" value="P:intein-mediated protein splicing"/>
    <property type="evidence" value="ECO:0007669"/>
    <property type="project" value="InterPro"/>
</dbReference>
<dbReference type="Pfam" id="PF07591">
    <property type="entry name" value="PT-HINT"/>
    <property type="match status" value="1"/>
</dbReference>
<dbReference type="InterPro" id="IPR036844">
    <property type="entry name" value="Hint_dom_sf"/>
</dbReference>